<dbReference type="RefSeq" id="WP_168037849.1">
    <property type="nucleotide sequence ID" value="NZ_JAATJH010000004.1"/>
</dbReference>
<dbReference type="EMBL" id="JAATJH010000004">
    <property type="protein sequence ID" value="NJC27078.1"/>
    <property type="molecule type" value="Genomic_DNA"/>
</dbReference>
<proteinExistence type="predicted"/>
<accession>A0ABX0XE55</accession>
<dbReference type="Proteomes" id="UP000770785">
    <property type="component" value="Unassembled WGS sequence"/>
</dbReference>
<name>A0ABX0XE55_9BACT</name>
<gene>
    <name evidence="1" type="ORF">GGR27_002591</name>
</gene>
<comment type="caution">
    <text evidence="1">The sequence shown here is derived from an EMBL/GenBank/DDBJ whole genome shotgun (WGS) entry which is preliminary data.</text>
</comment>
<evidence type="ECO:0008006" key="3">
    <source>
        <dbReference type="Google" id="ProtNLM"/>
    </source>
</evidence>
<reference evidence="1 2" key="1">
    <citation type="submission" date="2020-03" db="EMBL/GenBank/DDBJ databases">
        <title>Genomic Encyclopedia of Type Strains, Phase IV (KMG-IV): sequencing the most valuable type-strain genomes for metagenomic binning, comparative biology and taxonomic classification.</title>
        <authorList>
            <person name="Goeker M."/>
        </authorList>
    </citation>
    <scope>NUCLEOTIDE SEQUENCE [LARGE SCALE GENOMIC DNA]</scope>
    <source>
        <strain evidence="1 2">DSM 105096</strain>
    </source>
</reference>
<evidence type="ECO:0000313" key="1">
    <source>
        <dbReference type="EMBL" id="NJC27078.1"/>
    </source>
</evidence>
<keyword evidence="2" id="KW-1185">Reference proteome</keyword>
<organism evidence="1 2">
    <name type="scientific">Neolewinella antarctica</name>
    <dbReference type="NCBI Taxonomy" id="442734"/>
    <lineage>
        <taxon>Bacteria</taxon>
        <taxon>Pseudomonadati</taxon>
        <taxon>Bacteroidota</taxon>
        <taxon>Saprospiria</taxon>
        <taxon>Saprospirales</taxon>
        <taxon>Lewinellaceae</taxon>
        <taxon>Neolewinella</taxon>
    </lineage>
</organism>
<protein>
    <recommendedName>
        <fullName evidence="3">Addiction module component</fullName>
    </recommendedName>
</protein>
<evidence type="ECO:0000313" key="2">
    <source>
        <dbReference type="Proteomes" id="UP000770785"/>
    </source>
</evidence>
<sequence>MSVAERKAVIYDKLDRVPESAMEAVENLLDIFIGAVSTEDHANPTDLSDWGVGEENLAEALRKSEQDFEATGGIPAEVVNQKIEKWLDQSN</sequence>